<feature type="region of interest" description="Disordered" evidence="1">
    <location>
        <begin position="1"/>
        <end position="25"/>
    </location>
</feature>
<accession>A0AB37Z5N0</accession>
<feature type="compositionally biased region" description="Low complexity" evidence="1">
    <location>
        <begin position="11"/>
        <end position="24"/>
    </location>
</feature>
<dbReference type="Proteomes" id="UP000242418">
    <property type="component" value="Unassembled WGS sequence"/>
</dbReference>
<comment type="caution">
    <text evidence="2">The sequence shown here is derived from an EMBL/GenBank/DDBJ whole genome shotgun (WGS) entry which is preliminary data.</text>
</comment>
<organism evidence="2 3">
    <name type="scientific">Pseudomonas peli</name>
    <dbReference type="NCBI Taxonomy" id="592361"/>
    <lineage>
        <taxon>Bacteria</taxon>
        <taxon>Pseudomonadati</taxon>
        <taxon>Pseudomonadota</taxon>
        <taxon>Gammaproteobacteria</taxon>
        <taxon>Pseudomonadales</taxon>
        <taxon>Pseudomonadaceae</taxon>
        <taxon>Pseudomonas</taxon>
    </lineage>
</organism>
<dbReference type="EMBL" id="FMTL01000001">
    <property type="protein sequence ID" value="SCW45045.1"/>
    <property type="molecule type" value="Genomic_DNA"/>
</dbReference>
<gene>
    <name evidence="2" type="ORF">SAMN05216370_1322</name>
</gene>
<sequence>MRIDAGATYPAANQRASAANQNRSTDTSFSAVLASTASSAPKTAPADFSSMTRQDLRDWTNGQIRSGQMSLDDSRAFMAMSMKIPVASGLTGELPATNDSTRYDFTQKARAGIEGATARNDASTLKMLQSAMSIMQSQTGGVDIRA</sequence>
<dbReference type="AlphaFoldDB" id="A0AB37Z5N0"/>
<dbReference type="RefSeq" id="WP_090249609.1">
    <property type="nucleotide sequence ID" value="NZ_FMTL01000001.1"/>
</dbReference>
<keyword evidence="3" id="KW-1185">Reference proteome</keyword>
<reference evidence="2 3" key="1">
    <citation type="submission" date="2016-10" db="EMBL/GenBank/DDBJ databases">
        <authorList>
            <person name="Varghese N."/>
            <person name="Submissions S."/>
        </authorList>
    </citation>
    <scope>NUCLEOTIDE SEQUENCE [LARGE SCALE GENOMIC DNA]</scope>
    <source>
        <strain evidence="2 3">DSM 17833</strain>
    </source>
</reference>
<evidence type="ECO:0000256" key="1">
    <source>
        <dbReference type="SAM" id="MobiDB-lite"/>
    </source>
</evidence>
<proteinExistence type="predicted"/>
<evidence type="ECO:0000313" key="2">
    <source>
        <dbReference type="EMBL" id="SCW45045.1"/>
    </source>
</evidence>
<evidence type="ECO:0000313" key="3">
    <source>
        <dbReference type="Proteomes" id="UP000242418"/>
    </source>
</evidence>
<name>A0AB37Z5N0_9PSED</name>
<protein>
    <submittedName>
        <fullName evidence="2">Uncharacterized protein</fullName>
    </submittedName>
</protein>